<dbReference type="PROSITE" id="PS50811">
    <property type="entry name" value="WRKY"/>
    <property type="match status" value="1"/>
</dbReference>
<keyword evidence="9" id="KW-1185">Reference proteome</keyword>
<keyword evidence="4" id="KW-0804">Transcription</keyword>
<feature type="domain" description="WRKY" evidence="7">
    <location>
        <begin position="196"/>
        <end position="253"/>
    </location>
</feature>
<dbReference type="Pfam" id="PF03106">
    <property type="entry name" value="WRKY"/>
    <property type="match status" value="1"/>
</dbReference>
<protein>
    <submittedName>
        <fullName evidence="8">DNA-binding transcription factor</fullName>
    </submittedName>
</protein>
<evidence type="ECO:0000256" key="4">
    <source>
        <dbReference type="ARBA" id="ARBA00023163"/>
    </source>
</evidence>
<dbReference type="InterPro" id="IPR003657">
    <property type="entry name" value="WRKY_dom"/>
</dbReference>
<comment type="subcellular location">
    <subcellularLocation>
        <location evidence="1">Nucleus</location>
    </subcellularLocation>
</comment>
<evidence type="ECO:0000256" key="6">
    <source>
        <dbReference type="SAM" id="MobiDB-lite"/>
    </source>
</evidence>
<dbReference type="Gene3D" id="2.20.25.80">
    <property type="entry name" value="WRKY domain"/>
    <property type="match status" value="1"/>
</dbReference>
<evidence type="ECO:0000256" key="2">
    <source>
        <dbReference type="ARBA" id="ARBA00023015"/>
    </source>
</evidence>
<gene>
    <name evidence="8" type="ORF">LIER_21836</name>
</gene>
<evidence type="ECO:0000256" key="3">
    <source>
        <dbReference type="ARBA" id="ARBA00023125"/>
    </source>
</evidence>
<evidence type="ECO:0000256" key="1">
    <source>
        <dbReference type="ARBA" id="ARBA00004123"/>
    </source>
</evidence>
<evidence type="ECO:0000313" key="8">
    <source>
        <dbReference type="EMBL" id="GAA0166751.1"/>
    </source>
</evidence>
<name>A0AAV3QTZ6_LITER</name>
<dbReference type="PANTHER" id="PTHR32096">
    <property type="entry name" value="WRKY TRANSCRIPTION FACTOR 30-RELATED-RELATED"/>
    <property type="match status" value="1"/>
</dbReference>
<keyword evidence="3 8" id="KW-0238">DNA-binding</keyword>
<sequence length="395" mass="43792">MDETTALIYRGINLARELEENLPNLILANQPEVLLSKCEEIVRVFSNVNERLVHSGHHQTTTASDIIIHGGGGRGVEQQAVAQEHNMNTTGGGFQEWLRINSTMQRSNSSAMELLDHGQHFGSPDLGDQSRIVHELEGLQASDGQILHPIPGPDSSRSTPLLSSQRQRRRPDDGDNNKTTIRVPAPQMGNTDVPPEDGFTWRKYGQKEILGAKFPRAYYRCTHQKLYNCPAKKQVQRLGDDPFTFEVTYRGEHQCYLSSTAPSIPPSSLEASQDMNIQAIDTAGGFHNNNLPIMPMQSASTITLGHWLSMNINTQSTGEETSTRGNFSTTSNNTNAVRQPSAVRYGSRDVVDYQNVADLADVMFNSGSSSNNSMDLIFSAMEENVSNWNTEERKD</sequence>
<comment type="caution">
    <text evidence="8">The sequence shown here is derived from an EMBL/GenBank/DDBJ whole genome shotgun (WGS) entry which is preliminary data.</text>
</comment>
<evidence type="ECO:0000256" key="5">
    <source>
        <dbReference type="ARBA" id="ARBA00023242"/>
    </source>
</evidence>
<feature type="compositionally biased region" description="Polar residues" evidence="6">
    <location>
        <begin position="155"/>
        <end position="165"/>
    </location>
</feature>
<accession>A0AAV3QTZ6</accession>
<dbReference type="SMART" id="SM00774">
    <property type="entry name" value="WRKY"/>
    <property type="match status" value="1"/>
</dbReference>
<keyword evidence="5" id="KW-0539">Nucleus</keyword>
<dbReference type="EMBL" id="BAABME010005845">
    <property type="protein sequence ID" value="GAA0166751.1"/>
    <property type="molecule type" value="Genomic_DNA"/>
</dbReference>
<dbReference type="Proteomes" id="UP001454036">
    <property type="component" value="Unassembled WGS sequence"/>
</dbReference>
<dbReference type="InterPro" id="IPR044810">
    <property type="entry name" value="WRKY_plant"/>
</dbReference>
<evidence type="ECO:0000259" key="7">
    <source>
        <dbReference type="PROSITE" id="PS50811"/>
    </source>
</evidence>
<organism evidence="8 9">
    <name type="scientific">Lithospermum erythrorhizon</name>
    <name type="common">Purple gromwell</name>
    <name type="synonym">Lithospermum officinale var. erythrorhizon</name>
    <dbReference type="NCBI Taxonomy" id="34254"/>
    <lineage>
        <taxon>Eukaryota</taxon>
        <taxon>Viridiplantae</taxon>
        <taxon>Streptophyta</taxon>
        <taxon>Embryophyta</taxon>
        <taxon>Tracheophyta</taxon>
        <taxon>Spermatophyta</taxon>
        <taxon>Magnoliopsida</taxon>
        <taxon>eudicotyledons</taxon>
        <taxon>Gunneridae</taxon>
        <taxon>Pentapetalae</taxon>
        <taxon>asterids</taxon>
        <taxon>lamiids</taxon>
        <taxon>Boraginales</taxon>
        <taxon>Boraginaceae</taxon>
        <taxon>Boraginoideae</taxon>
        <taxon>Lithospermeae</taxon>
        <taxon>Lithospermum</taxon>
    </lineage>
</organism>
<dbReference type="GO" id="GO:0005634">
    <property type="term" value="C:nucleus"/>
    <property type="evidence" value="ECO:0007669"/>
    <property type="project" value="UniProtKB-SubCell"/>
</dbReference>
<proteinExistence type="predicted"/>
<evidence type="ECO:0000313" key="9">
    <source>
        <dbReference type="Proteomes" id="UP001454036"/>
    </source>
</evidence>
<dbReference type="GO" id="GO:0003700">
    <property type="term" value="F:DNA-binding transcription factor activity"/>
    <property type="evidence" value="ECO:0007669"/>
    <property type="project" value="InterPro"/>
</dbReference>
<dbReference type="SUPFAM" id="SSF118290">
    <property type="entry name" value="WRKY DNA-binding domain"/>
    <property type="match status" value="1"/>
</dbReference>
<dbReference type="GO" id="GO:0000976">
    <property type="term" value="F:transcription cis-regulatory region binding"/>
    <property type="evidence" value="ECO:0007669"/>
    <property type="project" value="TreeGrafter"/>
</dbReference>
<feature type="region of interest" description="Disordered" evidence="6">
    <location>
        <begin position="142"/>
        <end position="198"/>
    </location>
</feature>
<dbReference type="AlphaFoldDB" id="A0AAV3QTZ6"/>
<reference evidence="8 9" key="1">
    <citation type="submission" date="2024-01" db="EMBL/GenBank/DDBJ databases">
        <title>The complete chloroplast genome sequence of Lithospermum erythrorhizon: insights into the phylogenetic relationship among Boraginaceae species and the maternal lineages of purple gromwells.</title>
        <authorList>
            <person name="Okada T."/>
            <person name="Watanabe K."/>
        </authorList>
    </citation>
    <scope>NUCLEOTIDE SEQUENCE [LARGE SCALE GENOMIC DNA]</scope>
</reference>
<dbReference type="InterPro" id="IPR036576">
    <property type="entry name" value="WRKY_dom_sf"/>
</dbReference>
<keyword evidence="2" id="KW-0805">Transcription regulation</keyword>
<dbReference type="PANTHER" id="PTHR32096:SF146">
    <property type="entry name" value="WRKY TRANSCRIPTION FACTOR 19-RELATED"/>
    <property type="match status" value="1"/>
</dbReference>